<protein>
    <submittedName>
        <fullName evidence="1">Uncharacterized protein</fullName>
    </submittedName>
</protein>
<organism evidence="1 2">
    <name type="scientific">Peptostreptococcus russellii</name>
    <dbReference type="NCBI Taxonomy" id="215200"/>
    <lineage>
        <taxon>Bacteria</taxon>
        <taxon>Bacillati</taxon>
        <taxon>Bacillota</taxon>
        <taxon>Clostridia</taxon>
        <taxon>Peptostreptococcales</taxon>
        <taxon>Peptostreptococcaceae</taxon>
        <taxon>Peptostreptococcus</taxon>
    </lineage>
</organism>
<sequence length="211" mass="24044">MHLVTIMTRSPVGIFSIEIVRESNSIPDTSGYKVLSFNDFANKDVENDGMLLRNASILIPKSYEYTSLTENPGYLKTEYSNVLNEALARNLVNRYINQAENALIGNYSREIRSSFEDGVYDPHLHSSGFTDEDFYSLKDENFDDAIKRAQEIIIERSIAKDSSLWGLDEVYFLSYKKDEIILRDGSEVFYLAGMDFSDPEVIEASKSNLEL</sequence>
<dbReference type="Proteomes" id="UP000241434">
    <property type="component" value="Unassembled WGS sequence"/>
</dbReference>
<gene>
    <name evidence="1" type="ORF">UF10_01960</name>
</gene>
<proteinExistence type="predicted"/>
<accession>A0A2P7Q2J9</accession>
<evidence type="ECO:0000313" key="2">
    <source>
        <dbReference type="Proteomes" id="UP000241434"/>
    </source>
</evidence>
<dbReference type="AlphaFoldDB" id="A0A2P7Q2J9"/>
<comment type="caution">
    <text evidence="1">The sequence shown here is derived from an EMBL/GenBank/DDBJ whole genome shotgun (WGS) entry which is preliminary data.</text>
</comment>
<evidence type="ECO:0000313" key="1">
    <source>
        <dbReference type="EMBL" id="PSJ32167.1"/>
    </source>
</evidence>
<name>A0A2P7Q2J9_9FIRM</name>
<reference evidence="1" key="1">
    <citation type="thesis" date="2015" institute="Rutgers" country="The State University of New Jersey, 14 College Farm Rd., New Brunswick, NJ, USA">
        <title>Ammonia toxicity in bacteria and its implications for treatment of and resource recovery from highly nitrogenous organic wastes.</title>
        <authorList>
            <person name="Luther A.K."/>
        </authorList>
    </citation>
    <scope>NUCLEOTIDE SEQUENCE</scope>
    <source>
        <strain evidence="1">RT-10B</strain>
    </source>
</reference>
<keyword evidence="2" id="KW-1185">Reference proteome</keyword>
<dbReference type="EMBL" id="JYGE01000002">
    <property type="protein sequence ID" value="PSJ32167.1"/>
    <property type="molecule type" value="Genomic_DNA"/>
</dbReference>